<protein>
    <submittedName>
        <fullName evidence="1">Uncharacterized protein</fullName>
    </submittedName>
</protein>
<gene>
    <name evidence="1" type="ORF">JOF45_001693</name>
</gene>
<organism evidence="1 2">
    <name type="scientific">Nesterenkonia lacusekhoensis</name>
    <dbReference type="NCBI Taxonomy" id="150832"/>
    <lineage>
        <taxon>Bacteria</taxon>
        <taxon>Bacillati</taxon>
        <taxon>Actinomycetota</taxon>
        <taxon>Actinomycetes</taxon>
        <taxon>Micrococcales</taxon>
        <taxon>Micrococcaceae</taxon>
        <taxon>Nesterenkonia</taxon>
    </lineage>
</organism>
<dbReference type="Proteomes" id="UP001519331">
    <property type="component" value="Unassembled WGS sequence"/>
</dbReference>
<name>A0ABS4T2J9_9MICC</name>
<accession>A0ABS4T2J9</accession>
<dbReference type="RefSeq" id="WP_210049085.1">
    <property type="nucleotide sequence ID" value="NZ_JAGINX010000001.1"/>
</dbReference>
<evidence type="ECO:0000313" key="2">
    <source>
        <dbReference type="Proteomes" id="UP001519331"/>
    </source>
</evidence>
<dbReference type="EMBL" id="JAGINX010000001">
    <property type="protein sequence ID" value="MBP2318674.1"/>
    <property type="molecule type" value="Genomic_DNA"/>
</dbReference>
<proteinExistence type="predicted"/>
<comment type="caution">
    <text evidence="1">The sequence shown here is derived from an EMBL/GenBank/DDBJ whole genome shotgun (WGS) entry which is preliminary data.</text>
</comment>
<evidence type="ECO:0000313" key="1">
    <source>
        <dbReference type="EMBL" id="MBP2318674.1"/>
    </source>
</evidence>
<sequence>MTESSTADDPEQTTEFSLDELIDMDLEAFSSSEVSWEQRYQLFWHYADLSDAYADYFAPEEGLDAYNPAEVADPEDSPEQILHQHWYAQQLSQLGELIAEDHGGTDTALKLAFVVDEPVVEEMEEELEEAETDAPAFQLESRYDLQDAEECLRPPEGMDTEVPADEQNCYEIDFEILQGEATEQAPYFHWTEFETADGEDAGFWDRSTLHWL</sequence>
<reference evidence="1 2" key="1">
    <citation type="submission" date="2021-03" db="EMBL/GenBank/DDBJ databases">
        <title>Sequencing the genomes of 1000 actinobacteria strains.</title>
        <authorList>
            <person name="Klenk H.-P."/>
        </authorList>
    </citation>
    <scope>NUCLEOTIDE SEQUENCE [LARGE SCALE GENOMIC DNA]</scope>
    <source>
        <strain evidence="1 2">DSM 12544</strain>
    </source>
</reference>
<keyword evidence="2" id="KW-1185">Reference proteome</keyword>